<reference evidence="1 2" key="1">
    <citation type="journal article" date="2020" name="Phytopathology">
        <title>Genome Sequence Resources of Colletotrichum truncatum, C. plurivorum, C. musicola, and C. sojae: Four Species Pathogenic to Soybean (Glycine max).</title>
        <authorList>
            <person name="Rogerio F."/>
            <person name="Boufleur T.R."/>
            <person name="Ciampi-Guillardi M."/>
            <person name="Sukno S.A."/>
            <person name="Thon M.R."/>
            <person name="Massola Junior N.S."/>
            <person name="Baroncelli R."/>
        </authorList>
    </citation>
    <scope>NUCLEOTIDE SEQUENCE [LARGE SCALE GENOMIC DNA]</scope>
    <source>
        <strain evidence="1 2">CMES1059</strain>
    </source>
</reference>
<name>A0ACC3Z308_COLTU</name>
<organism evidence="1 2">
    <name type="scientific">Colletotrichum truncatum</name>
    <name type="common">Anthracnose fungus</name>
    <name type="synonym">Colletotrichum capsici</name>
    <dbReference type="NCBI Taxonomy" id="5467"/>
    <lineage>
        <taxon>Eukaryota</taxon>
        <taxon>Fungi</taxon>
        <taxon>Dikarya</taxon>
        <taxon>Ascomycota</taxon>
        <taxon>Pezizomycotina</taxon>
        <taxon>Sordariomycetes</taxon>
        <taxon>Hypocreomycetidae</taxon>
        <taxon>Glomerellales</taxon>
        <taxon>Glomerellaceae</taxon>
        <taxon>Colletotrichum</taxon>
        <taxon>Colletotrichum truncatum species complex</taxon>
    </lineage>
</organism>
<keyword evidence="2" id="KW-1185">Reference proteome</keyword>
<comment type="caution">
    <text evidence="1">The sequence shown here is derived from an EMBL/GenBank/DDBJ whole genome shotgun (WGS) entry which is preliminary data.</text>
</comment>
<accession>A0ACC3Z308</accession>
<gene>
    <name evidence="1" type="ORF">CTRU02_205088</name>
</gene>
<dbReference type="EMBL" id="VUJX02000003">
    <property type="protein sequence ID" value="KAL0938478.1"/>
    <property type="molecule type" value="Genomic_DNA"/>
</dbReference>
<sequence>MTNVEDRAIPRGSTVLVTGVNGFIASHVADQFIQQGYKVRGTVRDAKKNAWLNTYFDTTYGKGHFELVSVPDMMVEDAFEEAVRGVTAFVHVASVVNLNPDASKVIPAAVTATEVAIKAAFRESSVKRFVLTSSSFAAVPSGPFQEPFMGSKGVPIAEESWNSQTVDLAWKAGPWGPEHGGIVYMASKVEQERAAWKYYKENQTRRPDLVVNTVLPDFNIGKSLDPVNQGYPSTSGLIRSFMNGNRTPLGLSLPQCFIDVQDDALLHVAAAILPDVKGERVFGFAESFNYDRILDILRRQNPGRKFHENYSDGEYPFVIKPRGRAEELLRRLGKSGWTSLEESLLLNTKDAE</sequence>
<dbReference type="Proteomes" id="UP000805649">
    <property type="component" value="Unassembled WGS sequence"/>
</dbReference>
<protein>
    <submittedName>
        <fullName evidence="1">Aldehyde reductase</fullName>
    </submittedName>
</protein>
<evidence type="ECO:0000313" key="1">
    <source>
        <dbReference type="EMBL" id="KAL0938478.1"/>
    </source>
</evidence>
<proteinExistence type="predicted"/>
<evidence type="ECO:0000313" key="2">
    <source>
        <dbReference type="Proteomes" id="UP000805649"/>
    </source>
</evidence>